<dbReference type="PANTHER" id="PTHR43080">
    <property type="entry name" value="CBS DOMAIN-CONTAINING PROTEIN CBSX3, MITOCHONDRIAL"/>
    <property type="match status" value="1"/>
</dbReference>
<dbReference type="PANTHER" id="PTHR43080:SF2">
    <property type="entry name" value="CBS DOMAIN-CONTAINING PROTEIN"/>
    <property type="match status" value="1"/>
</dbReference>
<evidence type="ECO:0000256" key="1">
    <source>
        <dbReference type="ARBA" id="ARBA00023122"/>
    </source>
</evidence>
<dbReference type="SMART" id="SM00116">
    <property type="entry name" value="CBS"/>
    <property type="match status" value="2"/>
</dbReference>
<dbReference type="EMBL" id="JBHTIU010000001">
    <property type="protein sequence ID" value="MFD0867630.1"/>
    <property type="molecule type" value="Genomic_DNA"/>
</dbReference>
<evidence type="ECO:0000313" key="4">
    <source>
        <dbReference type="EMBL" id="MFD0867630.1"/>
    </source>
</evidence>
<feature type="domain" description="CBS" evidence="3">
    <location>
        <begin position="9"/>
        <end position="64"/>
    </location>
</feature>
<organism evidence="4 5">
    <name type="scientific">Paenibacillus residui</name>
    <dbReference type="NCBI Taxonomy" id="629724"/>
    <lineage>
        <taxon>Bacteria</taxon>
        <taxon>Bacillati</taxon>
        <taxon>Bacillota</taxon>
        <taxon>Bacilli</taxon>
        <taxon>Bacillales</taxon>
        <taxon>Paenibacillaceae</taxon>
        <taxon>Paenibacillus</taxon>
    </lineage>
</organism>
<dbReference type="RefSeq" id="WP_144933575.1">
    <property type="nucleotide sequence ID" value="NZ_JBHTIU010000001.1"/>
</dbReference>
<evidence type="ECO:0000259" key="3">
    <source>
        <dbReference type="PROSITE" id="PS51371"/>
    </source>
</evidence>
<dbReference type="Pfam" id="PF00571">
    <property type="entry name" value="CBS"/>
    <property type="match status" value="2"/>
</dbReference>
<proteinExistence type="predicted"/>
<accession>A0ABW3D2K3</accession>
<dbReference type="PROSITE" id="PS51371">
    <property type="entry name" value="CBS"/>
    <property type="match status" value="2"/>
</dbReference>
<dbReference type="Gene3D" id="3.10.580.10">
    <property type="entry name" value="CBS-domain"/>
    <property type="match status" value="1"/>
</dbReference>
<dbReference type="SUPFAM" id="SSF54631">
    <property type="entry name" value="CBS-domain pair"/>
    <property type="match status" value="1"/>
</dbReference>
<evidence type="ECO:0000313" key="5">
    <source>
        <dbReference type="Proteomes" id="UP001597120"/>
    </source>
</evidence>
<name>A0ABW3D2K3_9BACL</name>
<dbReference type="InterPro" id="IPR046342">
    <property type="entry name" value="CBS_dom_sf"/>
</dbReference>
<comment type="caution">
    <text evidence="4">The sequence shown here is derived from an EMBL/GenBank/DDBJ whole genome shotgun (WGS) entry which is preliminary data.</text>
</comment>
<dbReference type="CDD" id="cd04622">
    <property type="entry name" value="CBS_pair_HRP1_like"/>
    <property type="match status" value="1"/>
</dbReference>
<dbReference type="InterPro" id="IPR000644">
    <property type="entry name" value="CBS_dom"/>
</dbReference>
<gene>
    <name evidence="4" type="ORF">ACFQ03_00530</name>
</gene>
<protein>
    <submittedName>
        <fullName evidence="4">CBS domain-containing protein</fullName>
    </submittedName>
</protein>
<feature type="domain" description="CBS" evidence="3">
    <location>
        <begin position="73"/>
        <end position="128"/>
    </location>
</feature>
<reference evidence="5" key="1">
    <citation type="journal article" date="2019" name="Int. J. Syst. Evol. Microbiol.">
        <title>The Global Catalogue of Microorganisms (GCM) 10K type strain sequencing project: providing services to taxonomists for standard genome sequencing and annotation.</title>
        <authorList>
            <consortium name="The Broad Institute Genomics Platform"/>
            <consortium name="The Broad Institute Genome Sequencing Center for Infectious Disease"/>
            <person name="Wu L."/>
            <person name="Ma J."/>
        </authorList>
    </citation>
    <scope>NUCLEOTIDE SEQUENCE [LARGE SCALE GENOMIC DNA]</scope>
    <source>
        <strain evidence="5">CCUG 57263</strain>
    </source>
</reference>
<keyword evidence="1 2" id="KW-0129">CBS domain</keyword>
<evidence type="ECO:0000256" key="2">
    <source>
        <dbReference type="PROSITE-ProRule" id="PRU00703"/>
    </source>
</evidence>
<keyword evidence="5" id="KW-1185">Reference proteome</keyword>
<dbReference type="InterPro" id="IPR051257">
    <property type="entry name" value="Diverse_CBS-Domain"/>
</dbReference>
<dbReference type="Proteomes" id="UP001597120">
    <property type="component" value="Unassembled WGS sequence"/>
</dbReference>
<sequence>MVRKIKDIMTDEIETVKPTDSAHDIALKMKRHDTGFMPVVEGKKLLGVVTDRDLVIRGMAEKKEGTATAEQLMSRDIKTVEPETSVDEAAKIMARGQIRRLPVVENGELIGVVSIGDMAVRHIFESEAGEALSEISESDKTNAVK</sequence>